<evidence type="ECO:0000313" key="1">
    <source>
        <dbReference type="EMBL" id="TGO29069.1"/>
    </source>
</evidence>
<evidence type="ECO:0000313" key="2">
    <source>
        <dbReference type="Proteomes" id="UP000297910"/>
    </source>
</evidence>
<sequence length="59" mass="6511">MYAAGTVALRMNDGEVCVCRRNEEREKMTADVKGTMPETPFPLPGYPRLALLAADTHDT</sequence>
<reference evidence="1 2" key="1">
    <citation type="submission" date="2017-12" db="EMBL/GenBank/DDBJ databases">
        <title>Comparative genomics of Botrytis spp.</title>
        <authorList>
            <person name="Valero-Jimenez C.A."/>
            <person name="Tapia P."/>
            <person name="Veloso J."/>
            <person name="Silva-Moreno E."/>
            <person name="Staats M."/>
            <person name="Valdes J.H."/>
            <person name="Van Kan J.A.L."/>
        </authorList>
    </citation>
    <scope>NUCLEOTIDE SEQUENCE [LARGE SCALE GENOMIC DNA]</scope>
    <source>
        <strain evidence="1 2">Bp0003</strain>
    </source>
</reference>
<accession>A0A4Z1G257</accession>
<proteinExistence type="predicted"/>
<keyword evidence="2" id="KW-1185">Reference proteome</keyword>
<dbReference type="Proteomes" id="UP000297910">
    <property type="component" value="Unassembled WGS sequence"/>
</dbReference>
<comment type="caution">
    <text evidence="1">The sequence shown here is derived from an EMBL/GenBank/DDBJ whole genome shotgun (WGS) entry which is preliminary data.</text>
</comment>
<dbReference type="EMBL" id="PQXI01000019">
    <property type="protein sequence ID" value="TGO29069.1"/>
    <property type="molecule type" value="Genomic_DNA"/>
</dbReference>
<organism evidence="1 2">
    <name type="scientific">Botrytis paeoniae</name>
    <dbReference type="NCBI Taxonomy" id="278948"/>
    <lineage>
        <taxon>Eukaryota</taxon>
        <taxon>Fungi</taxon>
        <taxon>Dikarya</taxon>
        <taxon>Ascomycota</taxon>
        <taxon>Pezizomycotina</taxon>
        <taxon>Leotiomycetes</taxon>
        <taxon>Helotiales</taxon>
        <taxon>Sclerotiniaceae</taxon>
        <taxon>Botrytis</taxon>
    </lineage>
</organism>
<name>A0A4Z1G257_9HELO</name>
<gene>
    <name evidence="1" type="ORF">BPAE_0019g00440</name>
</gene>
<protein>
    <submittedName>
        <fullName evidence="1">Uncharacterized protein</fullName>
    </submittedName>
</protein>
<dbReference type="AlphaFoldDB" id="A0A4Z1G257"/>